<dbReference type="AlphaFoldDB" id="A0A444Y5Z6"/>
<dbReference type="PANTHER" id="PTHR47926:SF413">
    <property type="entry name" value="REPEAT (TPR)-LIKE SUPERFAMILY PROTEIN, PUTATIVE-RELATED"/>
    <property type="match status" value="1"/>
</dbReference>
<dbReference type="PROSITE" id="PS51375">
    <property type="entry name" value="PPR"/>
    <property type="match status" value="2"/>
</dbReference>
<feature type="repeat" description="PPR" evidence="2">
    <location>
        <begin position="160"/>
        <end position="194"/>
    </location>
</feature>
<dbReference type="Proteomes" id="UP000289738">
    <property type="component" value="Chromosome B08"/>
</dbReference>
<evidence type="ECO:0008006" key="5">
    <source>
        <dbReference type="Google" id="ProtNLM"/>
    </source>
</evidence>
<feature type="repeat" description="PPR" evidence="2">
    <location>
        <begin position="127"/>
        <end position="159"/>
    </location>
</feature>
<dbReference type="InterPro" id="IPR011990">
    <property type="entry name" value="TPR-like_helical_dom_sf"/>
</dbReference>
<dbReference type="InterPro" id="IPR002885">
    <property type="entry name" value="PPR_rpt"/>
</dbReference>
<gene>
    <name evidence="3" type="ORF">Ahy_B08g093394</name>
</gene>
<name>A0A444Y5Z6_ARAHY</name>
<accession>A0A444Y5Z6</accession>
<evidence type="ECO:0000313" key="3">
    <source>
        <dbReference type="EMBL" id="RYQ97348.1"/>
    </source>
</evidence>
<evidence type="ECO:0000256" key="1">
    <source>
        <dbReference type="ARBA" id="ARBA00022737"/>
    </source>
</evidence>
<comment type="caution">
    <text evidence="3">The sequence shown here is derived from an EMBL/GenBank/DDBJ whole genome shotgun (WGS) entry which is preliminary data.</text>
</comment>
<evidence type="ECO:0000256" key="2">
    <source>
        <dbReference type="PROSITE-ProRule" id="PRU00708"/>
    </source>
</evidence>
<proteinExistence type="predicted"/>
<keyword evidence="1" id="KW-0677">Repeat</keyword>
<dbReference type="PANTHER" id="PTHR47926">
    <property type="entry name" value="PENTATRICOPEPTIDE REPEAT-CONTAINING PROTEIN"/>
    <property type="match status" value="1"/>
</dbReference>
<dbReference type="GO" id="GO:0003723">
    <property type="term" value="F:RNA binding"/>
    <property type="evidence" value="ECO:0007669"/>
    <property type="project" value="InterPro"/>
</dbReference>
<dbReference type="InterPro" id="IPR046960">
    <property type="entry name" value="PPR_At4g14850-like_plant"/>
</dbReference>
<organism evidence="3 4">
    <name type="scientific">Arachis hypogaea</name>
    <name type="common">Peanut</name>
    <dbReference type="NCBI Taxonomy" id="3818"/>
    <lineage>
        <taxon>Eukaryota</taxon>
        <taxon>Viridiplantae</taxon>
        <taxon>Streptophyta</taxon>
        <taxon>Embryophyta</taxon>
        <taxon>Tracheophyta</taxon>
        <taxon>Spermatophyta</taxon>
        <taxon>Magnoliopsida</taxon>
        <taxon>eudicotyledons</taxon>
        <taxon>Gunneridae</taxon>
        <taxon>Pentapetalae</taxon>
        <taxon>rosids</taxon>
        <taxon>fabids</taxon>
        <taxon>Fabales</taxon>
        <taxon>Fabaceae</taxon>
        <taxon>Papilionoideae</taxon>
        <taxon>50 kb inversion clade</taxon>
        <taxon>dalbergioids sensu lato</taxon>
        <taxon>Dalbergieae</taxon>
        <taxon>Pterocarpus clade</taxon>
        <taxon>Arachis</taxon>
    </lineage>
</organism>
<evidence type="ECO:0000313" key="4">
    <source>
        <dbReference type="Proteomes" id="UP000289738"/>
    </source>
</evidence>
<keyword evidence="4" id="KW-1185">Reference proteome</keyword>
<reference evidence="3 4" key="1">
    <citation type="submission" date="2019-01" db="EMBL/GenBank/DDBJ databases">
        <title>Sequencing of cultivated peanut Arachis hypogaea provides insights into genome evolution and oil improvement.</title>
        <authorList>
            <person name="Chen X."/>
        </authorList>
    </citation>
    <scope>NUCLEOTIDE SEQUENCE [LARGE SCALE GENOMIC DNA]</scope>
    <source>
        <strain evidence="4">cv. Fuhuasheng</strain>
        <tissue evidence="3">Leaves</tissue>
    </source>
</reference>
<dbReference type="STRING" id="3818.A0A444Y5Z6"/>
<dbReference type="EMBL" id="SDMP01000018">
    <property type="protein sequence ID" value="RYQ97348.1"/>
    <property type="molecule type" value="Genomic_DNA"/>
</dbReference>
<protein>
    <recommendedName>
        <fullName evidence="5">Pentatricopeptide repeat-containing protein</fullName>
    </recommendedName>
</protein>
<dbReference type="GO" id="GO:0009451">
    <property type="term" value="P:RNA modification"/>
    <property type="evidence" value="ECO:0007669"/>
    <property type="project" value="InterPro"/>
</dbReference>
<sequence length="273" mass="31212">MQLPAAAARAPTWFYTCRLLDEKLSDLHRCSNLNTVKQIQAQVLKHDVHQDPYIAPKLVAAFSVSRHLPPPSTHSTSPKTRLTLPSHLKPSSRYKGTMFFQIASHTRFWMMQMIHAHVVKFGFFGSDIFVPNSLIDLYCKCGGARIDAAIWLFLEMEERDVVSWNSVIGGLVRGGEFEKACKVFDETLERDVVSWNIMLDMYAKAEEMGKVLEMFEGIPERNVVSWATMVWGYCRVGDMNISRMLFDKCPGKNLVIWTTMISGMLRRGLLMRQ</sequence>
<dbReference type="Gene3D" id="1.25.40.10">
    <property type="entry name" value="Tetratricopeptide repeat domain"/>
    <property type="match status" value="2"/>
</dbReference>
<dbReference type="NCBIfam" id="TIGR00756">
    <property type="entry name" value="PPR"/>
    <property type="match status" value="2"/>
</dbReference>
<dbReference type="Pfam" id="PF01535">
    <property type="entry name" value="PPR"/>
    <property type="match status" value="4"/>
</dbReference>